<keyword evidence="2" id="KW-0540">Nuclease</keyword>
<accession>A0ABS9LC53</accession>
<keyword evidence="3" id="KW-1185">Reference proteome</keyword>
<keyword evidence="2" id="KW-0255">Endonuclease</keyword>
<dbReference type="InterPro" id="IPR005135">
    <property type="entry name" value="Endo/exonuclease/phosphatase"/>
</dbReference>
<evidence type="ECO:0000259" key="1">
    <source>
        <dbReference type="Pfam" id="PF03372"/>
    </source>
</evidence>
<evidence type="ECO:0000313" key="2">
    <source>
        <dbReference type="EMBL" id="MCG2624263.1"/>
    </source>
</evidence>
<sequence length="368" mass="39400">MPARGTVRIATYNTSLFRAAAGGLLEDLATPDNAQARSIAEVIRRVDPDILLLNEFDYSPGSPSGPDLFRANYLAAGQRPVHYPYAYTAPSNTGVPTGFDLDGDGAAAGPQDAFGYGAFEGQYGMVLLSKYPLDTAGVRSFRQFHWQDMPGNLMPEGFYPEPARALLRLSSKSHWDVPVLLPGGPLQVLAGHPCPPAFDGPEQRNVRRNHDEIRLWADYVSGGARASYLYDDAGRTGGLRPGARFVILGDLNADPQDGRAWPGAAGQLLRHPLVQDPLPASAGAVESARLQAGANVHHLSDPRLDTADFGRSTGNLRVDYVLPSRDLAVAGAGVFWPRTGEPGAELTGPFPCATSDHRLVWVDLALPG</sequence>
<dbReference type="SUPFAM" id="SSF56219">
    <property type="entry name" value="DNase I-like"/>
    <property type="match status" value="1"/>
</dbReference>
<keyword evidence="2" id="KW-0378">Hydrolase</keyword>
<evidence type="ECO:0000313" key="3">
    <source>
        <dbReference type="Proteomes" id="UP001165368"/>
    </source>
</evidence>
<dbReference type="Proteomes" id="UP001165368">
    <property type="component" value="Unassembled WGS sequence"/>
</dbReference>
<reference evidence="2" key="1">
    <citation type="submission" date="2022-01" db="EMBL/GenBank/DDBJ databases">
        <authorList>
            <person name="Jo J.-H."/>
            <person name="Im W.-T."/>
        </authorList>
    </citation>
    <scope>NUCLEOTIDE SEQUENCE</scope>
    <source>
        <strain evidence="2">I2-34</strain>
    </source>
</reference>
<gene>
    <name evidence="2" type="ORF">LVY72_20445</name>
</gene>
<dbReference type="Gene3D" id="3.60.10.10">
    <property type="entry name" value="Endonuclease/exonuclease/phosphatase"/>
    <property type="match status" value="1"/>
</dbReference>
<dbReference type="EMBL" id="JAKLTQ010000022">
    <property type="protein sequence ID" value="MCG2624263.1"/>
    <property type="molecule type" value="Genomic_DNA"/>
</dbReference>
<name>A0ABS9LC53_9MICC</name>
<dbReference type="Pfam" id="PF03372">
    <property type="entry name" value="Exo_endo_phos"/>
    <property type="match status" value="1"/>
</dbReference>
<dbReference type="RefSeq" id="WP_237825978.1">
    <property type="nucleotide sequence ID" value="NZ_JAKLTQ010000022.1"/>
</dbReference>
<organism evidence="2 3">
    <name type="scientific">Arthrobacter hankyongi</name>
    <dbReference type="NCBI Taxonomy" id="2904801"/>
    <lineage>
        <taxon>Bacteria</taxon>
        <taxon>Bacillati</taxon>
        <taxon>Actinomycetota</taxon>
        <taxon>Actinomycetes</taxon>
        <taxon>Micrococcales</taxon>
        <taxon>Micrococcaceae</taxon>
        <taxon>Arthrobacter</taxon>
    </lineage>
</organism>
<proteinExistence type="predicted"/>
<protein>
    <submittedName>
        <fullName evidence="2">Endonuclease/exonuclease/phosphatase family protein</fullName>
    </submittedName>
</protein>
<comment type="caution">
    <text evidence="2">The sequence shown here is derived from an EMBL/GenBank/DDBJ whole genome shotgun (WGS) entry which is preliminary data.</text>
</comment>
<feature type="domain" description="Endonuclease/exonuclease/phosphatase" evidence="1">
    <location>
        <begin position="10"/>
        <end position="357"/>
    </location>
</feature>
<dbReference type="InterPro" id="IPR036691">
    <property type="entry name" value="Endo/exonu/phosph_ase_sf"/>
</dbReference>
<dbReference type="GO" id="GO:0004519">
    <property type="term" value="F:endonuclease activity"/>
    <property type="evidence" value="ECO:0007669"/>
    <property type="project" value="UniProtKB-KW"/>
</dbReference>